<organism evidence="2 3">
    <name type="scientific">Lophiotrema nucula</name>
    <dbReference type="NCBI Taxonomy" id="690887"/>
    <lineage>
        <taxon>Eukaryota</taxon>
        <taxon>Fungi</taxon>
        <taxon>Dikarya</taxon>
        <taxon>Ascomycota</taxon>
        <taxon>Pezizomycotina</taxon>
        <taxon>Dothideomycetes</taxon>
        <taxon>Pleosporomycetidae</taxon>
        <taxon>Pleosporales</taxon>
        <taxon>Lophiotremataceae</taxon>
        <taxon>Lophiotrema</taxon>
    </lineage>
</organism>
<proteinExistence type="predicted"/>
<evidence type="ECO:0000313" key="2">
    <source>
        <dbReference type="EMBL" id="KAF2113655.1"/>
    </source>
</evidence>
<dbReference type="PANTHER" id="PTHR38790">
    <property type="entry name" value="2EXR DOMAIN-CONTAINING PROTEIN-RELATED"/>
    <property type="match status" value="1"/>
</dbReference>
<evidence type="ECO:0000259" key="1">
    <source>
        <dbReference type="Pfam" id="PF24864"/>
    </source>
</evidence>
<accession>A0A6A5Z2K1</accession>
<name>A0A6A5Z2K1_9PLEO</name>
<gene>
    <name evidence="2" type="ORF">BDV96DRAFT_578168</name>
</gene>
<feature type="domain" description="DUF7730" evidence="1">
    <location>
        <begin position="7"/>
        <end position="206"/>
    </location>
</feature>
<dbReference type="Pfam" id="PF24864">
    <property type="entry name" value="DUF7730"/>
    <property type="match status" value="1"/>
</dbReference>
<keyword evidence="3" id="KW-1185">Reference proteome</keyword>
<sequence length="210" mass="24177">MLHRRTAYATCHLYAAPYHITYTRCSNAGTLDHSRCWENLTAVTDTIEQINACFPMESYSNAKVDKASPQENLHLCILLTCRKLYQEAIDILYTTNCFSFDRGRSLTLFLTTILPHRFDKIRHLSLNWLFNVSGDDWPPIYNSQAGGREEDTAWERICVRIANMPQLAEFQCALNVYEETLLISGGRLSPSSENRFLQPLRFITMPIRSS</sequence>
<dbReference type="EMBL" id="ML977327">
    <property type="protein sequence ID" value="KAF2113655.1"/>
    <property type="molecule type" value="Genomic_DNA"/>
</dbReference>
<reference evidence="2" key="1">
    <citation type="journal article" date="2020" name="Stud. Mycol.">
        <title>101 Dothideomycetes genomes: a test case for predicting lifestyles and emergence of pathogens.</title>
        <authorList>
            <person name="Haridas S."/>
            <person name="Albert R."/>
            <person name="Binder M."/>
            <person name="Bloem J."/>
            <person name="Labutti K."/>
            <person name="Salamov A."/>
            <person name="Andreopoulos B."/>
            <person name="Baker S."/>
            <person name="Barry K."/>
            <person name="Bills G."/>
            <person name="Bluhm B."/>
            <person name="Cannon C."/>
            <person name="Castanera R."/>
            <person name="Culley D."/>
            <person name="Daum C."/>
            <person name="Ezra D."/>
            <person name="Gonzalez J."/>
            <person name="Henrissat B."/>
            <person name="Kuo A."/>
            <person name="Liang C."/>
            <person name="Lipzen A."/>
            <person name="Lutzoni F."/>
            <person name="Magnuson J."/>
            <person name="Mondo S."/>
            <person name="Nolan M."/>
            <person name="Ohm R."/>
            <person name="Pangilinan J."/>
            <person name="Park H.-J."/>
            <person name="Ramirez L."/>
            <person name="Alfaro M."/>
            <person name="Sun H."/>
            <person name="Tritt A."/>
            <person name="Yoshinaga Y."/>
            <person name="Zwiers L.-H."/>
            <person name="Turgeon B."/>
            <person name="Goodwin S."/>
            <person name="Spatafora J."/>
            <person name="Crous P."/>
            <person name="Grigoriev I."/>
        </authorList>
    </citation>
    <scope>NUCLEOTIDE SEQUENCE</scope>
    <source>
        <strain evidence="2">CBS 627.86</strain>
    </source>
</reference>
<dbReference type="Proteomes" id="UP000799770">
    <property type="component" value="Unassembled WGS sequence"/>
</dbReference>
<evidence type="ECO:0000313" key="3">
    <source>
        <dbReference type="Proteomes" id="UP000799770"/>
    </source>
</evidence>
<dbReference type="OrthoDB" id="3661456at2759"/>
<protein>
    <recommendedName>
        <fullName evidence="1">DUF7730 domain-containing protein</fullName>
    </recommendedName>
</protein>
<dbReference type="AlphaFoldDB" id="A0A6A5Z2K1"/>
<dbReference type="InterPro" id="IPR056632">
    <property type="entry name" value="DUF7730"/>
</dbReference>